<dbReference type="AlphaFoldDB" id="A0A4Y5T4D9"/>
<keyword evidence="1" id="KW-0812">Transmembrane</keyword>
<name>A0A4Y5T4D9_CLOPF</name>
<feature type="transmembrane region" description="Helical" evidence="1">
    <location>
        <begin position="7"/>
        <end position="27"/>
    </location>
</feature>
<keyword evidence="1" id="KW-1133">Transmembrane helix</keyword>
<reference evidence="2" key="1">
    <citation type="journal article" date="2019" name="Pathogens">
        <title>In silico Identification of Novel Toxin Homologs and Associated Mobile Genetic Elements in Clostridium perfringens.</title>
        <authorList>
            <person name="Lacey J.A."/>
            <person name="Johanesen P.A."/>
            <person name="Lyras D."/>
            <person name="Moore R.J."/>
        </authorList>
    </citation>
    <scope>NUCLEOTIDE SEQUENCE</scope>
    <source>
        <strain evidence="2">16SBCL1142</strain>
        <plasmid evidence="2">pCP16SBCL1142-1</plasmid>
    </source>
</reference>
<geneLocation type="plasmid" evidence="2">
    <name>pCP16SBCL1142-1</name>
</geneLocation>
<keyword evidence="1" id="KW-0472">Membrane</keyword>
<evidence type="ECO:0000256" key="1">
    <source>
        <dbReference type="SAM" id="Phobius"/>
    </source>
</evidence>
<organism evidence="2">
    <name type="scientific">Clostridium perfringens</name>
    <dbReference type="NCBI Taxonomy" id="1502"/>
    <lineage>
        <taxon>Bacteria</taxon>
        <taxon>Bacillati</taxon>
        <taxon>Bacillota</taxon>
        <taxon>Clostridia</taxon>
        <taxon>Eubacteriales</taxon>
        <taxon>Clostridiaceae</taxon>
        <taxon>Clostridium</taxon>
    </lineage>
</organism>
<feature type="transmembrane region" description="Helical" evidence="1">
    <location>
        <begin position="42"/>
        <end position="60"/>
    </location>
</feature>
<keyword evidence="2" id="KW-0614">Plasmid</keyword>
<sequence>MPMIKRLKFSMFFLIPLVILDLIIIYTDSVQKFNIDTIKKELFLINLIGIIFTIVGCFFVKNKK</sequence>
<accession>A0A4Y5T4D9</accession>
<dbReference type="EMBL" id="MK285062">
    <property type="protein sequence ID" value="QDB01245.1"/>
    <property type="molecule type" value="Genomic_DNA"/>
</dbReference>
<proteinExistence type="predicted"/>
<evidence type="ECO:0000313" key="2">
    <source>
        <dbReference type="EMBL" id="QDB01245.1"/>
    </source>
</evidence>
<protein>
    <submittedName>
        <fullName evidence="2">Uncharacterized protein</fullName>
    </submittedName>
</protein>